<dbReference type="AlphaFoldDB" id="I2GHY1"/>
<evidence type="ECO:0000259" key="1">
    <source>
        <dbReference type="Pfam" id="PF01345"/>
    </source>
</evidence>
<proteinExistence type="predicted"/>
<dbReference type="Proteomes" id="UP000009309">
    <property type="component" value="Unassembled WGS sequence"/>
</dbReference>
<protein>
    <recommendedName>
        <fullName evidence="1">DUF11 domain-containing protein</fullName>
    </recommendedName>
</protein>
<feature type="domain" description="DUF11" evidence="1">
    <location>
        <begin position="411"/>
        <end position="520"/>
    </location>
</feature>
<organism evidence="2 3">
    <name type="scientific">Fibrisoma limi BUZ 3</name>
    <dbReference type="NCBI Taxonomy" id="1185876"/>
    <lineage>
        <taxon>Bacteria</taxon>
        <taxon>Pseudomonadati</taxon>
        <taxon>Bacteroidota</taxon>
        <taxon>Cytophagia</taxon>
        <taxon>Cytophagales</taxon>
        <taxon>Spirosomataceae</taxon>
        <taxon>Fibrisoma</taxon>
    </lineage>
</organism>
<sequence>MVAFLFFFLLLQFNHLMKKIYQCLYLVVGLLLAVTPSMAQQQTIENNGICRDPISGTAVSVNPARSQAVSNGANVTDADLSNFATLGGSLATILGSKISLRDQAQYYPGGNVAGFVVEPVGGLLTASLLNGGIRLSTYRNGTLVQQSTTSGAGALEASLLAGSNGKQLISFATTQPFDEIQLEVLQAIGAISTLRVYYAYEGPGSCPTDCVQPLTTGVTSQSGNSSSGGIGVCAVGVNNLNNLTDASLTNFATMEITGVSIGGNCGVFAEVRSNTTIPASVSSPEDVGFAIGSGAGLLDVNLLSRLTISTYSDNTLLQSVSGTSLVRGDLIGGTEATLLSFKATQPFNRVRLTINSPVAIGSDTRVYYAFTRSDTDNDGVPDCLDKCTGVDGTLDSDSDGIPDGCDQNIGDVRVTVTAGSTTTATVGSVVSFTVTATKNGNINNLYASPTGLIISNTLTTGLSSVSYTAPTGTLYDPATGSWTIGSALSGTAVQALSLVISAQVDSVGVLSNTAKITRMDQSNASSITGGSACVSVPITGCEGDVTELSAPGGYTSYQWFRNNVAISGATGQTYEASTSGSYSYTAIASGAPTGTLNCPSGNCCPVILDLTPIPTVSAGQDVTICAGTTTTLTASTTLSTGVSYRWSTGDVTASIQVSPTITTAYTVTAIVGSAACFSVDTVVVNVNSGPATAGGIARCTSDGFYAVTLNPSGGVGQTYTVTLNGQAVTGTFTYGVETQPLGNFAVSAGSTVAVVITDSQTGCSLQTTIAGPAPEACTCTTVCTPVVVKRLTSR</sequence>
<keyword evidence="3" id="KW-1185">Reference proteome</keyword>
<dbReference type="InterPro" id="IPR028974">
    <property type="entry name" value="TSP_type-3_rpt"/>
</dbReference>
<dbReference type="Pfam" id="PF01345">
    <property type="entry name" value="DUF11"/>
    <property type="match status" value="1"/>
</dbReference>
<dbReference type="Gene3D" id="4.10.1080.10">
    <property type="entry name" value="TSP type-3 repeat"/>
    <property type="match status" value="1"/>
</dbReference>
<dbReference type="eggNOG" id="COG2373">
    <property type="taxonomic scope" value="Bacteria"/>
</dbReference>
<dbReference type="InterPro" id="IPR001434">
    <property type="entry name" value="OmcB-like_DUF11"/>
</dbReference>
<accession>I2GHY1</accession>
<name>I2GHY1_9BACT</name>
<reference evidence="2 3" key="1">
    <citation type="journal article" date="2012" name="J. Bacteriol.">
        <title>Genome Sequence of the Filamentous Bacterium Fibrisoma limi BUZ 3T.</title>
        <authorList>
            <person name="Filippini M."/>
            <person name="Qi W."/>
            <person name="Jaenicke S."/>
            <person name="Goesmann A."/>
            <person name="Smits T.H."/>
            <person name="Bagheri H.C."/>
        </authorList>
    </citation>
    <scope>NUCLEOTIDE SEQUENCE [LARGE SCALE GENOMIC DNA]</scope>
    <source>
        <strain evidence="3">BUZ 3T</strain>
    </source>
</reference>
<dbReference type="STRING" id="1185876.BN8_02605"/>
<evidence type="ECO:0000313" key="3">
    <source>
        <dbReference type="Proteomes" id="UP000009309"/>
    </source>
</evidence>
<dbReference type="GO" id="GO:0005509">
    <property type="term" value="F:calcium ion binding"/>
    <property type="evidence" value="ECO:0007669"/>
    <property type="project" value="InterPro"/>
</dbReference>
<evidence type="ECO:0000313" key="2">
    <source>
        <dbReference type="EMBL" id="CCH53506.1"/>
    </source>
</evidence>
<dbReference type="EMBL" id="CAIT01000006">
    <property type="protein sequence ID" value="CCH53506.1"/>
    <property type="molecule type" value="Genomic_DNA"/>
</dbReference>
<gene>
    <name evidence="2" type="ORF">BN8_02605</name>
</gene>
<comment type="caution">
    <text evidence="2">The sequence shown here is derived from an EMBL/GenBank/DDBJ whole genome shotgun (WGS) entry which is preliminary data.</text>
</comment>
<dbReference type="SUPFAM" id="SSF103647">
    <property type="entry name" value="TSP type-3 repeat"/>
    <property type="match status" value="1"/>
</dbReference>